<dbReference type="PRINTS" id="PR00701">
    <property type="entry name" value="60KDINNERMP"/>
</dbReference>
<evidence type="ECO:0000256" key="5">
    <source>
        <dbReference type="ARBA" id="ARBA00022475"/>
    </source>
</evidence>
<keyword evidence="13" id="KW-0997">Cell inner membrane</keyword>
<evidence type="ECO:0000256" key="9">
    <source>
        <dbReference type="ARBA" id="ARBA00023136"/>
    </source>
</evidence>
<keyword evidence="5 13" id="KW-1003">Cell membrane</keyword>
<dbReference type="InterPro" id="IPR019998">
    <property type="entry name" value="Membr_insert_YidC"/>
</dbReference>
<dbReference type="GO" id="GO:0015031">
    <property type="term" value="P:protein transport"/>
    <property type="evidence" value="ECO:0007669"/>
    <property type="project" value="UniProtKB-KW"/>
</dbReference>
<evidence type="ECO:0000256" key="4">
    <source>
        <dbReference type="ARBA" id="ARBA00022448"/>
    </source>
</evidence>
<dbReference type="PANTHER" id="PTHR12428">
    <property type="entry name" value="OXA1"/>
    <property type="match status" value="1"/>
</dbReference>
<comment type="subcellular location">
    <subcellularLocation>
        <location evidence="1 13">Cell inner membrane</location>
        <topology evidence="1 13">Multi-pass membrane protein</topology>
    </subcellularLocation>
</comment>
<dbReference type="Pfam" id="PF14849">
    <property type="entry name" value="YidC_periplas"/>
    <property type="match status" value="1"/>
</dbReference>
<dbReference type="eggNOG" id="COG0706">
    <property type="taxonomic scope" value="Bacteria"/>
</dbReference>
<evidence type="ECO:0000256" key="10">
    <source>
        <dbReference type="ARBA" id="ARBA00023186"/>
    </source>
</evidence>
<feature type="domain" description="Membrane insertase YidC N-terminal" evidence="15">
    <location>
        <begin position="85"/>
        <end position="326"/>
    </location>
</feature>
<dbReference type="InterPro" id="IPR028053">
    <property type="entry name" value="Membr_insert_YidC_N"/>
</dbReference>
<dbReference type="EMBL" id="CP002432">
    <property type="protein sequence ID" value="ADU65562.1"/>
    <property type="molecule type" value="Genomic_DNA"/>
</dbReference>
<accession>E6W2A4</accession>
<dbReference type="InterPro" id="IPR001708">
    <property type="entry name" value="YidC/ALB3/OXA1/COX18"/>
</dbReference>
<reference evidence="16 17" key="1">
    <citation type="submission" date="2010-12" db="EMBL/GenBank/DDBJ databases">
        <title>Complete sequence of Desulfurispirillum indicum S5.</title>
        <authorList>
            <consortium name="US DOE Joint Genome Institute"/>
            <person name="Lucas S."/>
            <person name="Copeland A."/>
            <person name="Lapidus A."/>
            <person name="Cheng J.-F."/>
            <person name="Goodwin L."/>
            <person name="Pitluck S."/>
            <person name="Chertkov O."/>
            <person name="Held B."/>
            <person name="Detter J.C."/>
            <person name="Han C."/>
            <person name="Tapia R."/>
            <person name="Land M."/>
            <person name="Hauser L."/>
            <person name="Kyrpides N."/>
            <person name="Ivanova N."/>
            <person name="Mikhailova N."/>
            <person name="Haggblom M."/>
            <person name="Rauschenbach I."/>
            <person name="Bini E."/>
            <person name="Woyke T."/>
        </authorList>
    </citation>
    <scope>NUCLEOTIDE SEQUENCE [LARGE SCALE GENOMIC DNA]</scope>
    <source>
        <strain evidence="17">ATCC BAA-1389 / DSM 22839 / S5</strain>
    </source>
</reference>
<evidence type="ECO:0000256" key="7">
    <source>
        <dbReference type="ARBA" id="ARBA00022927"/>
    </source>
</evidence>
<gene>
    <name evidence="13" type="primary">yidC</name>
    <name evidence="16" type="ordered locus">Selin_0822</name>
</gene>
<dbReference type="HAMAP" id="MF_01810">
    <property type="entry name" value="YidC_type1"/>
    <property type="match status" value="1"/>
</dbReference>
<dbReference type="AlphaFoldDB" id="E6W2A4"/>
<evidence type="ECO:0000256" key="1">
    <source>
        <dbReference type="ARBA" id="ARBA00004429"/>
    </source>
</evidence>
<keyword evidence="8 13" id="KW-1133">Transmembrane helix</keyword>
<dbReference type="OrthoDB" id="9780552at2"/>
<comment type="function">
    <text evidence="13">Required for the insertion and/or proper folding and/or complex formation of integral membrane proteins into the membrane. Involved in integration of membrane proteins that insert both dependently and independently of the Sec translocase complex, as well as at least some lipoproteins. Aids folding of multispanning membrane proteins.</text>
</comment>
<dbReference type="PANTHER" id="PTHR12428:SF65">
    <property type="entry name" value="CYTOCHROME C OXIDASE ASSEMBLY PROTEIN COX18, MITOCHONDRIAL"/>
    <property type="match status" value="1"/>
</dbReference>
<name>E6W2A4_DESIS</name>
<feature type="domain" description="Membrane insertase YidC/Oxa/ALB C-terminal" evidence="14">
    <location>
        <begin position="338"/>
        <end position="516"/>
    </location>
</feature>
<evidence type="ECO:0000256" key="13">
    <source>
        <dbReference type="HAMAP-Rule" id="MF_01810"/>
    </source>
</evidence>
<evidence type="ECO:0000256" key="2">
    <source>
        <dbReference type="ARBA" id="ARBA00010527"/>
    </source>
</evidence>
<sequence>MDNKMVLAIVLSAIVLFSYQIFFIEMDEPPLPVDGAPAKVAEPTLQAPAQNDAVPALPATQFSSSPSLDQGLSDQSLRIVDGRDVVLENDLIIATFSTSGGHLQSLRLKEHQEDGRGGAMVEMIRAGYPAFTSVIATPTGNIDLAGLPFTVEQQTDNSVTFHTLLPDGRDVRKQYTLSGAYEFSIRYDMECAPGACAAVTTLPVEIVANVKGDTFSFEGIVHGSADAGLDKIKYSDVSAVRDIRNIGYGGVMDKYFLIAFLPSPQDTFRLFPDIPQRGAALVSPLGTSVTVFAGPKLKGILDTYDVGLSQAIDYGFLSILAAPLMQAIRWFYSLTGNYGVAIILLTVCIKIIFFPLSHKSYKSMKKISVLAPELKKLKEKFKNDPQKLNTATMELYKTHKANPLSGCLPILVQIPVFFALYKTLMNAIELRHAPFALWINDLSALDPYYITPVIMGATMFLQQKMTPTAMDPLQRKIMLSLPIVFTFLFMTFPSGLILYWIVNNVLSIAQQYYINKRPD</sequence>
<dbReference type="FunCoup" id="E6W2A4">
    <property type="interactions" value="246"/>
</dbReference>
<evidence type="ECO:0000256" key="12">
    <source>
        <dbReference type="ARBA" id="ARBA00033342"/>
    </source>
</evidence>
<dbReference type="GO" id="GO:0051205">
    <property type="term" value="P:protein insertion into membrane"/>
    <property type="evidence" value="ECO:0007669"/>
    <property type="project" value="TreeGrafter"/>
</dbReference>
<feature type="transmembrane region" description="Helical" evidence="13">
    <location>
        <begin position="481"/>
        <end position="502"/>
    </location>
</feature>
<feature type="transmembrane region" description="Helical" evidence="13">
    <location>
        <begin position="403"/>
        <end position="424"/>
    </location>
</feature>
<evidence type="ECO:0000256" key="11">
    <source>
        <dbReference type="ARBA" id="ARBA00033245"/>
    </source>
</evidence>
<feature type="transmembrane region" description="Helical" evidence="13">
    <location>
        <begin position="444"/>
        <end position="461"/>
    </location>
</feature>
<comment type="similarity">
    <text evidence="2 13">Belongs to the OXA1/ALB3/YidC family. Type 1 subfamily.</text>
</comment>
<dbReference type="STRING" id="653733.Selin_0822"/>
<feature type="transmembrane region" description="Helical" evidence="13">
    <location>
        <begin position="338"/>
        <end position="356"/>
    </location>
</feature>
<evidence type="ECO:0000313" key="16">
    <source>
        <dbReference type="EMBL" id="ADU65562.1"/>
    </source>
</evidence>
<evidence type="ECO:0000313" key="17">
    <source>
        <dbReference type="Proteomes" id="UP000002572"/>
    </source>
</evidence>
<dbReference type="NCBIfam" id="TIGR03592">
    <property type="entry name" value="yidC_oxa1_cterm"/>
    <property type="match status" value="1"/>
</dbReference>
<keyword evidence="9 13" id="KW-0472">Membrane</keyword>
<proteinExistence type="inferred from homology"/>
<evidence type="ECO:0000256" key="3">
    <source>
        <dbReference type="ARBA" id="ARBA00015325"/>
    </source>
</evidence>
<organism evidence="16 17">
    <name type="scientific">Desulfurispirillum indicum (strain ATCC BAA-1389 / DSM 22839 / S5)</name>
    <dbReference type="NCBI Taxonomy" id="653733"/>
    <lineage>
        <taxon>Bacteria</taxon>
        <taxon>Pseudomonadati</taxon>
        <taxon>Chrysiogenota</taxon>
        <taxon>Chrysiogenia</taxon>
        <taxon>Chrysiogenales</taxon>
        <taxon>Chrysiogenaceae</taxon>
        <taxon>Desulfurispirillum</taxon>
    </lineage>
</organism>
<dbReference type="GO" id="GO:0005886">
    <property type="term" value="C:plasma membrane"/>
    <property type="evidence" value="ECO:0007669"/>
    <property type="project" value="UniProtKB-SubCell"/>
</dbReference>
<evidence type="ECO:0000259" key="15">
    <source>
        <dbReference type="Pfam" id="PF14849"/>
    </source>
</evidence>
<keyword evidence="10 13" id="KW-0143">Chaperone</keyword>
<dbReference type="PRINTS" id="PR01900">
    <property type="entry name" value="YIDCPROTEIN"/>
</dbReference>
<dbReference type="Pfam" id="PF02096">
    <property type="entry name" value="60KD_IMP"/>
    <property type="match status" value="1"/>
</dbReference>
<dbReference type="CDD" id="cd20070">
    <property type="entry name" value="5TM_YidC_Alb3"/>
    <property type="match status" value="1"/>
</dbReference>
<dbReference type="CDD" id="cd19961">
    <property type="entry name" value="EcYidC-like_peri"/>
    <property type="match status" value="1"/>
</dbReference>
<dbReference type="InterPro" id="IPR047196">
    <property type="entry name" value="YidC_ALB_C"/>
</dbReference>
<dbReference type="GO" id="GO:0032977">
    <property type="term" value="F:membrane insertase activity"/>
    <property type="evidence" value="ECO:0007669"/>
    <property type="project" value="InterPro"/>
</dbReference>
<dbReference type="Proteomes" id="UP000002572">
    <property type="component" value="Chromosome"/>
</dbReference>
<evidence type="ECO:0000256" key="6">
    <source>
        <dbReference type="ARBA" id="ARBA00022692"/>
    </source>
</evidence>
<keyword evidence="17" id="KW-1185">Reference proteome</keyword>
<keyword evidence="4 13" id="KW-0813">Transport</keyword>
<feature type="transmembrane region" description="Helical" evidence="13">
    <location>
        <begin position="6"/>
        <end position="24"/>
    </location>
</feature>
<keyword evidence="7 13" id="KW-0653">Protein transport</keyword>
<keyword evidence="6 13" id="KW-0812">Transmembrane</keyword>
<evidence type="ECO:0000256" key="8">
    <source>
        <dbReference type="ARBA" id="ARBA00022989"/>
    </source>
</evidence>
<dbReference type="Gene3D" id="2.70.98.90">
    <property type="match status" value="1"/>
</dbReference>
<dbReference type="InParanoid" id="E6W2A4"/>
<dbReference type="InterPro" id="IPR028055">
    <property type="entry name" value="YidC/Oxa/ALB_C"/>
</dbReference>
<dbReference type="NCBIfam" id="TIGR03593">
    <property type="entry name" value="yidC_nterm"/>
    <property type="match status" value="1"/>
</dbReference>
<evidence type="ECO:0000259" key="14">
    <source>
        <dbReference type="Pfam" id="PF02096"/>
    </source>
</evidence>
<comment type="subunit">
    <text evidence="13">Interacts with the Sec translocase complex via SecD. Specifically interacts with transmembrane segments of nascent integral membrane proteins during membrane integration.</text>
</comment>
<dbReference type="RefSeq" id="WP_013505448.1">
    <property type="nucleotide sequence ID" value="NC_014836.1"/>
</dbReference>
<dbReference type="KEGG" id="din:Selin_0822"/>
<protein>
    <recommendedName>
        <fullName evidence="3 13">Membrane protein insertase YidC</fullName>
    </recommendedName>
    <alternativeName>
        <fullName evidence="12 13">Foldase YidC</fullName>
    </alternativeName>
    <alternativeName>
        <fullName evidence="11 13">Membrane integrase YidC</fullName>
    </alternativeName>
    <alternativeName>
        <fullName evidence="13">Membrane protein YidC</fullName>
    </alternativeName>
</protein>
<dbReference type="InterPro" id="IPR038221">
    <property type="entry name" value="YidC_periplasmic_sf"/>
</dbReference>
<dbReference type="HOGENOM" id="CLU_016535_3_0_0"/>